<dbReference type="Gene3D" id="3.30.420.80">
    <property type="entry name" value="Ribosomal protein S11"/>
    <property type="match status" value="1"/>
</dbReference>
<dbReference type="GO" id="GO:0006412">
    <property type="term" value="P:translation"/>
    <property type="evidence" value="ECO:0007669"/>
    <property type="project" value="InterPro"/>
</dbReference>
<evidence type="ECO:0000256" key="2">
    <source>
        <dbReference type="ARBA" id="ARBA00023274"/>
    </source>
</evidence>
<dbReference type="OrthoDB" id="1677536at2759"/>
<reference evidence="4" key="2">
    <citation type="submission" date="2021-02" db="UniProtKB">
        <authorList>
            <consortium name="EnsemblMetazoa"/>
        </authorList>
    </citation>
    <scope>IDENTIFICATION</scope>
    <source>
        <strain evidence="4">JHB</strain>
    </source>
</reference>
<dbReference type="KEGG" id="cqu:CpipJ_CPIJ016247"/>
<dbReference type="HOGENOM" id="CLU_1994844_0_0_1"/>
<dbReference type="EMBL" id="DS232532">
    <property type="protein sequence ID" value="EDS43102.1"/>
    <property type="molecule type" value="Genomic_DNA"/>
</dbReference>
<dbReference type="GO" id="GO:1990904">
    <property type="term" value="C:ribonucleoprotein complex"/>
    <property type="evidence" value="ECO:0007669"/>
    <property type="project" value="UniProtKB-KW"/>
</dbReference>
<dbReference type="GO" id="GO:0003735">
    <property type="term" value="F:structural constituent of ribosome"/>
    <property type="evidence" value="ECO:0007669"/>
    <property type="project" value="InterPro"/>
</dbReference>
<sequence>MKAKTDRDEASPALLATQDVVEKCKLLRATGGNRTKTPGPGAQLVLRALACSSKNITNYRDSGHLIRRARWCHTDTDKGDSPNPVSLRYVVKFTREMPQMTVPIVRQIRDAPELTANCTKAKSGG</sequence>
<evidence type="ECO:0000313" key="4">
    <source>
        <dbReference type="EnsemblMetazoa" id="CPIJ016247-PA"/>
    </source>
</evidence>
<organism>
    <name type="scientific">Culex quinquefasciatus</name>
    <name type="common">Southern house mosquito</name>
    <name type="synonym">Culex pungens</name>
    <dbReference type="NCBI Taxonomy" id="7176"/>
    <lineage>
        <taxon>Eukaryota</taxon>
        <taxon>Metazoa</taxon>
        <taxon>Ecdysozoa</taxon>
        <taxon>Arthropoda</taxon>
        <taxon>Hexapoda</taxon>
        <taxon>Insecta</taxon>
        <taxon>Pterygota</taxon>
        <taxon>Neoptera</taxon>
        <taxon>Endopterygota</taxon>
        <taxon>Diptera</taxon>
        <taxon>Nematocera</taxon>
        <taxon>Culicoidea</taxon>
        <taxon>Culicidae</taxon>
        <taxon>Culicinae</taxon>
        <taxon>Culicini</taxon>
        <taxon>Culex</taxon>
        <taxon>Culex</taxon>
    </lineage>
</organism>
<keyword evidence="1" id="KW-0689">Ribosomal protein</keyword>
<evidence type="ECO:0000313" key="3">
    <source>
        <dbReference type="EMBL" id="EDS43102.1"/>
    </source>
</evidence>
<dbReference type="VEuPathDB" id="VectorBase:CPIJ016247"/>
<dbReference type="EnsemblMetazoa" id="CPIJ016247-RA">
    <property type="protein sequence ID" value="CPIJ016247-PA"/>
    <property type="gene ID" value="CPIJ016247"/>
</dbReference>
<evidence type="ECO:0000313" key="5">
    <source>
        <dbReference type="Proteomes" id="UP000002320"/>
    </source>
</evidence>
<name>B0X9D3_CULQU</name>
<keyword evidence="2" id="KW-0687">Ribonucleoprotein</keyword>
<accession>B0X9D3</accession>
<dbReference type="InterPro" id="IPR036967">
    <property type="entry name" value="Ribosomal_uS11_sf"/>
</dbReference>
<dbReference type="STRING" id="7176.B0X9D3"/>
<dbReference type="eggNOG" id="KOG0407">
    <property type="taxonomic scope" value="Eukaryota"/>
</dbReference>
<gene>
    <name evidence="4" type="primary">6049505</name>
    <name evidence="3" type="ORF">CpipJ_CPIJ016247</name>
</gene>
<evidence type="ECO:0000256" key="1">
    <source>
        <dbReference type="ARBA" id="ARBA00022980"/>
    </source>
</evidence>
<dbReference type="GO" id="GO:0005840">
    <property type="term" value="C:ribosome"/>
    <property type="evidence" value="ECO:0007669"/>
    <property type="project" value="UniProtKB-KW"/>
</dbReference>
<proteinExistence type="predicted"/>
<dbReference type="VEuPathDB" id="VectorBase:CQUJHB002447"/>
<dbReference type="Proteomes" id="UP000002320">
    <property type="component" value="Unassembled WGS sequence"/>
</dbReference>
<reference evidence="3" key="1">
    <citation type="submission" date="2007-03" db="EMBL/GenBank/DDBJ databases">
        <title>Annotation of Culex pipiens quinquefasciatus.</title>
        <authorList>
            <consortium name="The Broad Institute Genome Sequencing Platform"/>
            <person name="Atkinson P.W."/>
            <person name="Hemingway J."/>
            <person name="Christensen B.M."/>
            <person name="Higgs S."/>
            <person name="Kodira C."/>
            <person name="Hannick L."/>
            <person name="Megy K."/>
            <person name="O'Leary S."/>
            <person name="Pearson M."/>
            <person name="Haas B.J."/>
            <person name="Mauceli E."/>
            <person name="Wortman J.R."/>
            <person name="Lee N.H."/>
            <person name="Guigo R."/>
            <person name="Stanke M."/>
            <person name="Alvarado L."/>
            <person name="Amedeo P."/>
            <person name="Antoine C.H."/>
            <person name="Arensburger P."/>
            <person name="Bidwell S.L."/>
            <person name="Crawford M."/>
            <person name="Camaro F."/>
            <person name="Devon K."/>
            <person name="Engels R."/>
            <person name="Hammond M."/>
            <person name="Howarth C."/>
            <person name="Koehrsen M."/>
            <person name="Lawson D."/>
            <person name="Montgomery P."/>
            <person name="Nene V."/>
            <person name="Nusbaum C."/>
            <person name="Puiu D."/>
            <person name="Romero-Severson J."/>
            <person name="Severson D.W."/>
            <person name="Shumway M."/>
            <person name="Sisk P."/>
            <person name="Stolte C."/>
            <person name="Zeng Q."/>
            <person name="Eisenstadt E."/>
            <person name="Fraser-Liggett C."/>
            <person name="Strausberg R."/>
            <person name="Galagan J."/>
            <person name="Birren B."/>
            <person name="Collins F.H."/>
        </authorList>
    </citation>
    <scope>NUCLEOTIDE SEQUENCE [LARGE SCALE GENOMIC DNA]</scope>
    <source>
        <strain evidence="3">JHB</strain>
    </source>
</reference>
<dbReference type="InParanoid" id="B0X9D3"/>
<dbReference type="AlphaFoldDB" id="B0X9D3"/>
<protein>
    <submittedName>
        <fullName evidence="3 4">Uncharacterized protein</fullName>
    </submittedName>
</protein>
<keyword evidence="5" id="KW-1185">Reference proteome</keyword>